<dbReference type="InterPro" id="IPR007450">
    <property type="entry name" value="BamE_dom"/>
</dbReference>
<name>A0ABT7QL44_9GAMM</name>
<dbReference type="InterPro" id="IPR026592">
    <property type="entry name" value="BamE"/>
</dbReference>
<keyword evidence="3" id="KW-0998">Cell outer membrane</keyword>
<keyword evidence="1" id="KW-0732">Signal</keyword>
<dbReference type="EMBL" id="JANQAO010000002">
    <property type="protein sequence ID" value="MDM5147410.1"/>
    <property type="molecule type" value="Genomic_DNA"/>
</dbReference>
<evidence type="ECO:0000256" key="1">
    <source>
        <dbReference type="ARBA" id="ARBA00022729"/>
    </source>
</evidence>
<reference evidence="5" key="1">
    <citation type="submission" date="2022-08" db="EMBL/GenBank/DDBJ databases">
        <authorList>
            <person name="Dzunkova M."/>
            <person name="La Clair J."/>
            <person name="Tyml T."/>
            <person name="Doud D."/>
            <person name="Schulz F."/>
            <person name="Piquer S."/>
            <person name="Porcel Sanchis D."/>
            <person name="Osborn A."/>
            <person name="Robinson D."/>
            <person name="Louie K.B."/>
            <person name="Bowen B.P."/>
            <person name="Bowers R."/>
            <person name="Lee J."/>
            <person name="Arnau Llombart V."/>
            <person name="Diaz Villanueva W."/>
            <person name="Gosliner T."/>
            <person name="Northen T."/>
            <person name="Cheng J.-F."/>
            <person name="Burkart M.D."/>
            <person name="Woyke T."/>
        </authorList>
    </citation>
    <scope>NUCLEOTIDE SEQUENCE</scope>
    <source>
        <strain evidence="5">Df01</strain>
    </source>
</reference>
<dbReference type="InterPro" id="IPR037873">
    <property type="entry name" value="BamE-like"/>
</dbReference>
<organism evidence="5 6">
    <name type="scientific">Candidatus Doriopsillibacter californiensis</name>
    <dbReference type="NCBI Taxonomy" id="2970740"/>
    <lineage>
        <taxon>Bacteria</taxon>
        <taxon>Pseudomonadati</taxon>
        <taxon>Pseudomonadota</taxon>
        <taxon>Gammaproteobacteria</taxon>
        <taxon>Candidatus Tethybacterales</taxon>
        <taxon>Candidatus Persebacteraceae</taxon>
        <taxon>Candidatus Doriopsillibacter</taxon>
    </lineage>
</organism>
<feature type="domain" description="Outer membrane protein assembly factor BamE" evidence="4">
    <location>
        <begin position="37"/>
        <end position="96"/>
    </location>
</feature>
<dbReference type="Proteomes" id="UP001168167">
    <property type="component" value="Unassembled WGS sequence"/>
</dbReference>
<dbReference type="Pfam" id="PF04355">
    <property type="entry name" value="BamE"/>
    <property type="match status" value="1"/>
</dbReference>
<proteinExistence type="predicted"/>
<evidence type="ECO:0000259" key="4">
    <source>
        <dbReference type="Pfam" id="PF04355"/>
    </source>
</evidence>
<dbReference type="Gene3D" id="3.30.1450.10">
    <property type="match status" value="1"/>
</dbReference>
<evidence type="ECO:0000256" key="3">
    <source>
        <dbReference type="ARBA" id="ARBA00023237"/>
    </source>
</evidence>
<protein>
    <submittedName>
        <fullName evidence="5">Outer membrane protein assembly factor BamE</fullName>
    </submittedName>
</protein>
<accession>A0ABT7QL44</accession>
<sequence>MLFIQKKRCAIVVVIAVFLSSCSYKSEIRQGSDTLPDKISQLSLGMTQSEIIAILGKSRVPSVFESDSWIYYYQRRIAGFLPKTESLGVELEFKNGKLDAINHLVTKNPIELTEPIDSESAEQ</sequence>
<gene>
    <name evidence="5" type="ORF">NQX30_03370</name>
</gene>
<reference evidence="5" key="2">
    <citation type="journal article" date="2023" name="Microbiome">
        <title>Synthase-selected sorting approach identifies a beta-lactone synthase in a nudibranch symbiotic bacterium.</title>
        <authorList>
            <person name="Dzunkova M."/>
            <person name="La Clair J.J."/>
            <person name="Tyml T."/>
            <person name="Doud D."/>
            <person name="Schulz F."/>
            <person name="Piquer-Esteban S."/>
            <person name="Porcel Sanchis D."/>
            <person name="Osborn A."/>
            <person name="Robinson D."/>
            <person name="Louie K.B."/>
            <person name="Bowen B.P."/>
            <person name="Bowers R.M."/>
            <person name="Lee J."/>
            <person name="Arnau V."/>
            <person name="Diaz-Villanueva W."/>
            <person name="Stepanauskas R."/>
            <person name="Gosliner T."/>
            <person name="Date S.V."/>
            <person name="Northen T.R."/>
            <person name="Cheng J.F."/>
            <person name="Burkart M.D."/>
            <person name="Woyke T."/>
        </authorList>
    </citation>
    <scope>NUCLEOTIDE SEQUENCE</scope>
    <source>
        <strain evidence="5">Df01</strain>
    </source>
</reference>
<dbReference type="PROSITE" id="PS51257">
    <property type="entry name" value="PROKAR_LIPOPROTEIN"/>
    <property type="match status" value="1"/>
</dbReference>
<evidence type="ECO:0000313" key="6">
    <source>
        <dbReference type="Proteomes" id="UP001168167"/>
    </source>
</evidence>
<evidence type="ECO:0000313" key="5">
    <source>
        <dbReference type="EMBL" id="MDM5147410.1"/>
    </source>
</evidence>
<dbReference type="PANTHER" id="PTHR37482:SF1">
    <property type="entry name" value="OUTER MEMBRANE PROTEIN ASSEMBLY FACTOR BAME"/>
    <property type="match status" value="1"/>
</dbReference>
<keyword evidence="2" id="KW-0472">Membrane</keyword>
<keyword evidence="6" id="KW-1185">Reference proteome</keyword>
<comment type="caution">
    <text evidence="5">The sequence shown here is derived from an EMBL/GenBank/DDBJ whole genome shotgun (WGS) entry which is preliminary data.</text>
</comment>
<evidence type="ECO:0000256" key="2">
    <source>
        <dbReference type="ARBA" id="ARBA00023136"/>
    </source>
</evidence>
<dbReference type="PANTHER" id="PTHR37482">
    <property type="entry name" value="OUTER MEMBRANE PROTEIN ASSEMBLY FACTOR BAME"/>
    <property type="match status" value="1"/>
</dbReference>